<evidence type="ECO:0000313" key="2">
    <source>
        <dbReference type="EMBL" id="NDU93911.1"/>
    </source>
</evidence>
<reference evidence="2 3" key="1">
    <citation type="submission" date="2020-02" db="EMBL/GenBank/DDBJ databases">
        <title>Draft genome sequence of two Spirosoma agri KCTC 52727 and Spirosoma terrae KCTC 52035.</title>
        <authorList>
            <person name="Rojas J."/>
            <person name="Ambika Manirajan B."/>
            <person name="Suarez C."/>
            <person name="Ratering S."/>
            <person name="Schnell S."/>
        </authorList>
    </citation>
    <scope>NUCLEOTIDE SEQUENCE [LARGE SCALE GENOMIC DNA]</scope>
    <source>
        <strain evidence="2 3">KCTC 52035</strain>
    </source>
</reference>
<organism evidence="2 3">
    <name type="scientific">Spirosoma terrae</name>
    <dbReference type="NCBI Taxonomy" id="1968276"/>
    <lineage>
        <taxon>Bacteria</taxon>
        <taxon>Pseudomonadati</taxon>
        <taxon>Bacteroidota</taxon>
        <taxon>Cytophagia</taxon>
        <taxon>Cytophagales</taxon>
        <taxon>Cytophagaceae</taxon>
        <taxon>Spirosoma</taxon>
    </lineage>
</organism>
<dbReference type="EMBL" id="JAAFZH010000001">
    <property type="protein sequence ID" value="NDU93911.1"/>
    <property type="molecule type" value="Genomic_DNA"/>
</dbReference>
<keyword evidence="1" id="KW-0472">Membrane</keyword>
<feature type="transmembrane region" description="Helical" evidence="1">
    <location>
        <begin position="55"/>
        <end position="74"/>
    </location>
</feature>
<dbReference type="Proteomes" id="UP000474175">
    <property type="component" value="Unassembled WGS sequence"/>
</dbReference>
<gene>
    <name evidence="2" type="ORF">GK108_03425</name>
</gene>
<evidence type="ECO:0000256" key="1">
    <source>
        <dbReference type="SAM" id="Phobius"/>
    </source>
</evidence>
<sequence length="101" mass="11908">MWINLIKTWLIEIPILLLFLWRYDKPARIVGLGILISASTWPFLVYYYSQYGGNIYLLELLVTLVEAFWIRSLWKTSWPFSLLVSFACNAISFGLGWMRLI</sequence>
<feature type="transmembrane region" description="Helical" evidence="1">
    <location>
        <begin position="29"/>
        <end position="48"/>
    </location>
</feature>
<dbReference type="RefSeq" id="WP_163942750.1">
    <property type="nucleotide sequence ID" value="NZ_JAAFZH010000001.1"/>
</dbReference>
<keyword evidence="1" id="KW-0812">Transmembrane</keyword>
<dbReference type="AlphaFoldDB" id="A0A6L9L470"/>
<keyword evidence="1" id="KW-1133">Transmembrane helix</keyword>
<proteinExistence type="predicted"/>
<name>A0A6L9L470_9BACT</name>
<feature type="transmembrane region" description="Helical" evidence="1">
    <location>
        <begin position="80"/>
        <end position="98"/>
    </location>
</feature>
<protein>
    <submittedName>
        <fullName evidence="2">Uncharacterized protein</fullName>
    </submittedName>
</protein>
<keyword evidence="3" id="KW-1185">Reference proteome</keyword>
<evidence type="ECO:0000313" key="3">
    <source>
        <dbReference type="Proteomes" id="UP000474175"/>
    </source>
</evidence>
<accession>A0A6L9L470</accession>
<comment type="caution">
    <text evidence="2">The sequence shown here is derived from an EMBL/GenBank/DDBJ whole genome shotgun (WGS) entry which is preliminary data.</text>
</comment>